<dbReference type="KEGG" id="fcj:RN605_04375"/>
<dbReference type="EMBL" id="CP134878">
    <property type="protein sequence ID" value="WNM18549.1"/>
    <property type="molecule type" value="Genomic_DNA"/>
</dbReference>
<organism evidence="3">
    <name type="scientific">Flavobacterium capsici</name>
    <dbReference type="NCBI Taxonomy" id="3075618"/>
    <lineage>
        <taxon>Bacteria</taxon>
        <taxon>Pseudomonadati</taxon>
        <taxon>Bacteroidota</taxon>
        <taxon>Flavobacteriia</taxon>
        <taxon>Flavobacteriales</taxon>
        <taxon>Flavobacteriaceae</taxon>
        <taxon>Flavobacterium</taxon>
    </lineage>
</organism>
<accession>A0AA96EUG7</accession>
<evidence type="ECO:0000313" key="4">
    <source>
        <dbReference type="EMBL" id="WNM22600.1"/>
    </source>
</evidence>
<evidence type="ECO:0000313" key="3">
    <source>
        <dbReference type="EMBL" id="WNM18549.1"/>
    </source>
</evidence>
<accession>A0AA96F4L3</accession>
<dbReference type="AlphaFoldDB" id="A0AA96EUG7"/>
<reference evidence="3 5" key="1">
    <citation type="submission" date="2023-09" db="EMBL/GenBank/DDBJ databases">
        <title>Flavobacterium sp. a novel bacteria isolate from Pepper rhizosphere.</title>
        <authorList>
            <person name="Peng Y."/>
            <person name="Lee J."/>
        </authorList>
    </citation>
    <scope>NUCLEOTIDE SEQUENCE</scope>
    <source>
        <strain evidence="3">PMR2A8</strain>
        <strain evidence="4 5">PMTSA4</strain>
    </source>
</reference>
<feature type="chain" id="PRO_5044705096" evidence="2">
    <location>
        <begin position="17"/>
        <end position="397"/>
    </location>
</feature>
<protein>
    <submittedName>
        <fullName evidence="3">Tetratricopeptide repeat protein</fullName>
    </submittedName>
</protein>
<keyword evidence="1" id="KW-0802">TPR repeat</keyword>
<gene>
    <name evidence="4" type="ORF">RN605_04375</name>
    <name evidence="3" type="ORF">RN608_11075</name>
</gene>
<dbReference type="PROSITE" id="PS50005">
    <property type="entry name" value="TPR"/>
    <property type="match status" value="1"/>
</dbReference>
<dbReference type="InterPro" id="IPR019734">
    <property type="entry name" value="TPR_rpt"/>
</dbReference>
<dbReference type="RefSeq" id="WP_313322541.1">
    <property type="nucleotide sequence ID" value="NZ_CP134878.1"/>
</dbReference>
<evidence type="ECO:0000256" key="1">
    <source>
        <dbReference type="PROSITE-ProRule" id="PRU00339"/>
    </source>
</evidence>
<keyword evidence="5" id="KW-1185">Reference proteome</keyword>
<name>A0AA96EUG7_9FLAO</name>
<dbReference type="SUPFAM" id="SSF48452">
    <property type="entry name" value="TPR-like"/>
    <property type="match status" value="1"/>
</dbReference>
<keyword evidence="2" id="KW-0732">Signal</keyword>
<feature type="signal peptide" evidence="2">
    <location>
        <begin position="1"/>
        <end position="16"/>
    </location>
</feature>
<dbReference type="Pfam" id="PF13181">
    <property type="entry name" value="TPR_8"/>
    <property type="match status" value="1"/>
</dbReference>
<dbReference type="Gene3D" id="1.25.40.10">
    <property type="entry name" value="Tetratricopeptide repeat domain"/>
    <property type="match status" value="1"/>
</dbReference>
<dbReference type="EMBL" id="CP134890">
    <property type="protein sequence ID" value="WNM22600.1"/>
    <property type="molecule type" value="Genomic_DNA"/>
</dbReference>
<feature type="repeat" description="TPR" evidence="1">
    <location>
        <begin position="297"/>
        <end position="330"/>
    </location>
</feature>
<evidence type="ECO:0000256" key="2">
    <source>
        <dbReference type="SAM" id="SignalP"/>
    </source>
</evidence>
<dbReference type="Proteomes" id="UP001304515">
    <property type="component" value="Chromosome"/>
</dbReference>
<dbReference type="InterPro" id="IPR011990">
    <property type="entry name" value="TPR-like_helical_dom_sf"/>
</dbReference>
<evidence type="ECO:0000313" key="5">
    <source>
        <dbReference type="Proteomes" id="UP001304515"/>
    </source>
</evidence>
<sequence>MKILFSLLLVSAIGFAQNPSGYWDNVRTTNETITLKAGEKKFIKSTDFPEGTTELAFRITLLDDNEKLSSSLVSLLKSIPDPSGISQGTAGALFLATSIKGSDKCKYAVFTNENDAKHYLVKGETKNACLLQETPVNKDAKLFNQKSTCMSSGIKNLWIGFESDNWVMNEKIVLEIVPWVDYKASNGWTNENKKELLSNVQTQSFVKHLDNKDLFLGNFINAFSKKYKYSEYQKLLKVEKLAAIDSVIKQSLKASGQMSSYLGYIREDARMLNFVKKTDEAIAKMQNEIMDTNLATDKDYGLLGNLYIATKQFIKAEQSIKKAIEMNPTEVGYHLKLAHIYMFTDRVSEAKDIHRKYQKNSLGSMKSWKEQTEFDFKQFEENGFDTSNFKKILRVLD</sequence>
<proteinExistence type="predicted"/>